<evidence type="ECO:0000313" key="1">
    <source>
        <dbReference type="EMBL" id="CDF58180.1"/>
    </source>
</evidence>
<dbReference type="eggNOG" id="COG3874">
    <property type="taxonomic scope" value="Bacteria"/>
</dbReference>
<proteinExistence type="predicted"/>
<dbReference type="Proteomes" id="UP000014923">
    <property type="component" value="Unassembled WGS sequence"/>
</dbReference>
<sequence>MSEHPIESLMRTTMDNLKKMIDVNTIVGQPVETKDGKVIIPISKVSMGFVSGGSEFNKANSQQNINDYPFGGGSGAGVSVQPIAFLVVGEDVRLLPVTEMNYIERFLDNIPELLKDAIKSYKKKKENDEKDITINPS</sequence>
<reference evidence="1" key="1">
    <citation type="submission" date="2013-03" db="EMBL/GenBank/DDBJ databases">
        <title>Draft genome sequence of the hydrogen-ethanol-producing anaerobic alkalithermophilic Caloramator celere.</title>
        <authorList>
            <person name="Ciranna A."/>
            <person name="Larjo A."/>
            <person name="Kivisto A."/>
            <person name="Santala V."/>
            <person name="Roos C."/>
            <person name="Karp M."/>
        </authorList>
    </citation>
    <scope>NUCLEOTIDE SEQUENCE [LARGE SCALE GENOMIC DNA]</scope>
    <source>
        <strain evidence="1">DSM 8682</strain>
    </source>
</reference>
<name>R7RSF0_9CLOT</name>
<dbReference type="PIRSF" id="PIRSF021377">
    <property type="entry name" value="YtfJ"/>
    <property type="match status" value="1"/>
</dbReference>
<accession>R7RSF0</accession>
<keyword evidence="2" id="KW-1185">Reference proteome</keyword>
<dbReference type="NCBIfam" id="TIGR02874">
    <property type="entry name" value="spore_ytfJ"/>
    <property type="match status" value="1"/>
</dbReference>
<dbReference type="HOGENOM" id="CLU_115880_0_1_9"/>
<dbReference type="OrthoDB" id="9796262at2"/>
<dbReference type="Pfam" id="PF09579">
    <property type="entry name" value="Spore_YtfJ"/>
    <property type="match status" value="1"/>
</dbReference>
<comment type="caution">
    <text evidence="1">The sequence shown here is derived from an EMBL/GenBank/DDBJ whole genome shotgun (WGS) entry which is preliminary data.</text>
</comment>
<protein>
    <submittedName>
        <fullName evidence="1">Sporulation protein YtfJ</fullName>
    </submittedName>
</protein>
<dbReference type="PANTHER" id="PTHR39162:SF1">
    <property type="entry name" value="SPORULATION PROTEIN YTFJ"/>
    <property type="match status" value="1"/>
</dbReference>
<organism evidence="1 2">
    <name type="scientific">Thermobrachium celere DSM 8682</name>
    <dbReference type="NCBI Taxonomy" id="941824"/>
    <lineage>
        <taxon>Bacteria</taxon>
        <taxon>Bacillati</taxon>
        <taxon>Bacillota</taxon>
        <taxon>Clostridia</taxon>
        <taxon>Eubacteriales</taxon>
        <taxon>Clostridiaceae</taxon>
        <taxon>Thermobrachium</taxon>
    </lineage>
</organism>
<dbReference type="EMBL" id="CAVN010000095">
    <property type="protein sequence ID" value="CDF58180.1"/>
    <property type="molecule type" value="Genomic_DNA"/>
</dbReference>
<evidence type="ECO:0000313" key="2">
    <source>
        <dbReference type="Proteomes" id="UP000014923"/>
    </source>
</evidence>
<dbReference type="PANTHER" id="PTHR39162">
    <property type="entry name" value="GLL3345 PROTEIN"/>
    <property type="match status" value="1"/>
</dbReference>
<gene>
    <name evidence="1" type="ORF">TCEL_00226</name>
</gene>
<dbReference type="RefSeq" id="WP_018662022.1">
    <property type="nucleotide sequence ID" value="NZ_HF952018.1"/>
</dbReference>
<dbReference type="InterPro" id="IPR014229">
    <property type="entry name" value="Spore_YtfJ"/>
</dbReference>
<dbReference type="AlphaFoldDB" id="R7RSF0"/>